<sequence length="164" mass="17640">MSELEQAPPGLAKTAANFATFPLADPAHEVATGTLAVRRQTRKPTTDRALLSAACLVSPLSFAWNTLLLFTGVSTDRTDFMGSAMLRRPSLCQGLERFPESIKVQMQIEALCMQEHSTGTADGAPGKRHAEGKCDRQCELEACAIPRRRLGAVHEHMHVGAAGA</sequence>
<accession>A0A8E2ATT0</accession>
<dbReference type="EMBL" id="KV722403">
    <property type="protein sequence ID" value="OCH90471.1"/>
    <property type="molecule type" value="Genomic_DNA"/>
</dbReference>
<dbReference type="AlphaFoldDB" id="A0A8E2ATT0"/>
<reference evidence="1 2" key="1">
    <citation type="submission" date="2016-07" db="EMBL/GenBank/DDBJ databases">
        <title>Draft genome of the white-rot fungus Obba rivulosa 3A-2.</title>
        <authorList>
            <consortium name="DOE Joint Genome Institute"/>
            <person name="Miettinen O."/>
            <person name="Riley R."/>
            <person name="Acob R."/>
            <person name="Barry K."/>
            <person name="Cullen D."/>
            <person name="De Vries R."/>
            <person name="Hainaut M."/>
            <person name="Hatakka A."/>
            <person name="Henrissat B."/>
            <person name="Hilden K."/>
            <person name="Kuo R."/>
            <person name="Labutti K."/>
            <person name="Lipzen A."/>
            <person name="Makela M.R."/>
            <person name="Sandor L."/>
            <person name="Spatafora J.W."/>
            <person name="Grigoriev I.V."/>
            <person name="Hibbett D.S."/>
        </authorList>
    </citation>
    <scope>NUCLEOTIDE SEQUENCE [LARGE SCALE GENOMIC DNA]</scope>
    <source>
        <strain evidence="1 2">3A-2</strain>
    </source>
</reference>
<keyword evidence="2" id="KW-1185">Reference proteome</keyword>
<protein>
    <submittedName>
        <fullName evidence="1">Uncharacterized protein</fullName>
    </submittedName>
</protein>
<proteinExistence type="predicted"/>
<evidence type="ECO:0000313" key="1">
    <source>
        <dbReference type="EMBL" id="OCH90471.1"/>
    </source>
</evidence>
<name>A0A8E2ATT0_9APHY</name>
<evidence type="ECO:0000313" key="2">
    <source>
        <dbReference type="Proteomes" id="UP000250043"/>
    </source>
</evidence>
<dbReference type="Proteomes" id="UP000250043">
    <property type="component" value="Unassembled WGS sequence"/>
</dbReference>
<gene>
    <name evidence="1" type="ORF">OBBRIDRAFT_834968</name>
</gene>
<organism evidence="1 2">
    <name type="scientific">Obba rivulosa</name>
    <dbReference type="NCBI Taxonomy" id="1052685"/>
    <lineage>
        <taxon>Eukaryota</taxon>
        <taxon>Fungi</taxon>
        <taxon>Dikarya</taxon>
        <taxon>Basidiomycota</taxon>
        <taxon>Agaricomycotina</taxon>
        <taxon>Agaricomycetes</taxon>
        <taxon>Polyporales</taxon>
        <taxon>Gelatoporiaceae</taxon>
        <taxon>Obba</taxon>
    </lineage>
</organism>